<dbReference type="SUPFAM" id="SSF52980">
    <property type="entry name" value="Restriction endonuclease-like"/>
    <property type="match status" value="1"/>
</dbReference>
<evidence type="ECO:0000313" key="1">
    <source>
        <dbReference type="EMBL" id="MDN4595521.1"/>
    </source>
</evidence>
<keyword evidence="2" id="KW-1185">Reference proteome</keyword>
<evidence type="ECO:0000313" key="2">
    <source>
        <dbReference type="Proteomes" id="UP001174210"/>
    </source>
</evidence>
<protein>
    <recommendedName>
        <fullName evidence="3">DUF559 domain-containing protein</fullName>
    </recommendedName>
</protein>
<evidence type="ECO:0008006" key="3">
    <source>
        <dbReference type="Google" id="ProtNLM"/>
    </source>
</evidence>
<comment type="caution">
    <text evidence="1">The sequence shown here is derived from an EMBL/GenBank/DDBJ whole genome shotgun (WGS) entry which is preliminary data.</text>
</comment>
<name>A0ABT8IRT0_9MICO</name>
<organism evidence="1 2">
    <name type="scientific">Leifsonia virtsii</name>
    <dbReference type="NCBI Taxonomy" id="3035915"/>
    <lineage>
        <taxon>Bacteria</taxon>
        <taxon>Bacillati</taxon>
        <taxon>Actinomycetota</taxon>
        <taxon>Actinomycetes</taxon>
        <taxon>Micrococcales</taxon>
        <taxon>Microbacteriaceae</taxon>
        <taxon>Leifsonia</taxon>
    </lineage>
</organism>
<dbReference type="Gene3D" id="3.40.960.10">
    <property type="entry name" value="VSR Endonuclease"/>
    <property type="match status" value="1"/>
</dbReference>
<dbReference type="InterPro" id="IPR011335">
    <property type="entry name" value="Restrct_endonuc-II-like"/>
</dbReference>
<gene>
    <name evidence="1" type="ORF">P5G59_00060</name>
</gene>
<proteinExistence type="predicted"/>
<sequence>MRAADVVSPLRGFRVHRDDDDLMARLRAYAMHRRLDFAFSHFTAARLHGIPLPLNTPTDIHVSVRAPGRAPAVRGFVGHQLRRWETIDVDGLPVTTPVQTWLDLAPLLSVAELIVAADYLVGAKVGRTTPAELRDAIAQSQGRRGIARVREALQRVRVGSESPGETQLRLLLVSAGLPEPVLNLDVRDATGHFVARVDMAYPAAGVALEYEGDVHRVDRYTWMKDIRRREQVEDLGWRMVRVTASDLRNPETLVRRLRRLLCLS</sequence>
<reference evidence="1" key="1">
    <citation type="submission" date="2023-03" db="EMBL/GenBank/DDBJ databases">
        <title>MT1 and MT2 Draft Genomes of Novel Species.</title>
        <authorList>
            <person name="Venkateswaran K."/>
        </authorList>
    </citation>
    <scope>NUCLEOTIDE SEQUENCE</scope>
    <source>
        <strain evidence="1">F6_8S_P_1A</strain>
    </source>
</reference>
<dbReference type="Proteomes" id="UP001174210">
    <property type="component" value="Unassembled WGS sequence"/>
</dbReference>
<dbReference type="EMBL" id="JAROCB010000001">
    <property type="protein sequence ID" value="MDN4595521.1"/>
    <property type="molecule type" value="Genomic_DNA"/>
</dbReference>
<accession>A0ABT8IRT0</accession>
<dbReference type="RefSeq" id="WP_301214803.1">
    <property type="nucleotide sequence ID" value="NZ_JAROCB010000001.1"/>
</dbReference>